<dbReference type="AlphaFoldDB" id="A0A9P8VQH6"/>
<dbReference type="Pfam" id="PF24883">
    <property type="entry name" value="NPHP3_N"/>
    <property type="match status" value="1"/>
</dbReference>
<evidence type="ECO:0000259" key="2">
    <source>
        <dbReference type="PROSITE" id="PS50837"/>
    </source>
</evidence>
<feature type="domain" description="NACHT" evidence="2">
    <location>
        <begin position="308"/>
        <end position="464"/>
    </location>
</feature>
<organism evidence="3 4">
    <name type="scientific">Thelonectria olida</name>
    <dbReference type="NCBI Taxonomy" id="1576542"/>
    <lineage>
        <taxon>Eukaryota</taxon>
        <taxon>Fungi</taxon>
        <taxon>Dikarya</taxon>
        <taxon>Ascomycota</taxon>
        <taxon>Pezizomycotina</taxon>
        <taxon>Sordariomycetes</taxon>
        <taxon>Hypocreomycetidae</taxon>
        <taxon>Hypocreales</taxon>
        <taxon>Nectriaceae</taxon>
        <taxon>Thelonectria</taxon>
    </lineage>
</organism>
<dbReference type="PANTHER" id="PTHR10039:SF16">
    <property type="entry name" value="GPI INOSITOL-DEACYLASE"/>
    <property type="match status" value="1"/>
</dbReference>
<accession>A0A9P8VQH6</accession>
<reference evidence="3 4" key="1">
    <citation type="journal article" date="2021" name="Nat. Commun.">
        <title>Genetic determinants of endophytism in the Arabidopsis root mycobiome.</title>
        <authorList>
            <person name="Mesny F."/>
            <person name="Miyauchi S."/>
            <person name="Thiergart T."/>
            <person name="Pickel B."/>
            <person name="Atanasova L."/>
            <person name="Karlsson M."/>
            <person name="Huettel B."/>
            <person name="Barry K.W."/>
            <person name="Haridas S."/>
            <person name="Chen C."/>
            <person name="Bauer D."/>
            <person name="Andreopoulos W."/>
            <person name="Pangilinan J."/>
            <person name="LaButti K."/>
            <person name="Riley R."/>
            <person name="Lipzen A."/>
            <person name="Clum A."/>
            <person name="Drula E."/>
            <person name="Henrissat B."/>
            <person name="Kohler A."/>
            <person name="Grigoriev I.V."/>
            <person name="Martin F.M."/>
            <person name="Hacquard S."/>
        </authorList>
    </citation>
    <scope>NUCLEOTIDE SEQUENCE [LARGE SCALE GENOMIC DNA]</scope>
    <source>
        <strain evidence="3 4">MPI-CAGE-CH-0241</strain>
    </source>
</reference>
<dbReference type="Pfam" id="PF24809">
    <property type="entry name" value="DUF7708"/>
    <property type="match status" value="1"/>
</dbReference>
<evidence type="ECO:0000313" key="4">
    <source>
        <dbReference type="Proteomes" id="UP000777438"/>
    </source>
</evidence>
<dbReference type="Proteomes" id="UP000777438">
    <property type="component" value="Unassembled WGS sequence"/>
</dbReference>
<dbReference type="PANTHER" id="PTHR10039">
    <property type="entry name" value="AMELOGENIN"/>
    <property type="match status" value="1"/>
</dbReference>
<proteinExistence type="predicted"/>
<gene>
    <name evidence="3" type="ORF">B0T10DRAFT_450909</name>
</gene>
<keyword evidence="1" id="KW-0677">Repeat</keyword>
<evidence type="ECO:0000256" key="1">
    <source>
        <dbReference type="ARBA" id="ARBA00022737"/>
    </source>
</evidence>
<name>A0A9P8VQH6_9HYPO</name>
<dbReference type="InterPro" id="IPR007111">
    <property type="entry name" value="NACHT_NTPase"/>
</dbReference>
<dbReference type="InterPro" id="IPR056884">
    <property type="entry name" value="NPHP3-like_N"/>
</dbReference>
<dbReference type="Gene3D" id="3.40.50.300">
    <property type="entry name" value="P-loop containing nucleotide triphosphate hydrolases"/>
    <property type="match status" value="1"/>
</dbReference>
<evidence type="ECO:0000313" key="3">
    <source>
        <dbReference type="EMBL" id="KAH6869627.1"/>
    </source>
</evidence>
<protein>
    <recommendedName>
        <fullName evidence="2">NACHT domain-containing protein</fullName>
    </recommendedName>
</protein>
<feature type="non-terminal residue" evidence="3">
    <location>
        <position position="847"/>
    </location>
</feature>
<dbReference type="SUPFAM" id="SSF52540">
    <property type="entry name" value="P-loop containing nucleoside triphosphate hydrolases"/>
    <property type="match status" value="1"/>
</dbReference>
<dbReference type="InterPro" id="IPR027417">
    <property type="entry name" value="P-loop_NTPase"/>
</dbReference>
<dbReference type="EMBL" id="JAGPYM010000068">
    <property type="protein sequence ID" value="KAH6869627.1"/>
    <property type="molecule type" value="Genomic_DNA"/>
</dbReference>
<keyword evidence="4" id="KW-1185">Reference proteome</keyword>
<dbReference type="PROSITE" id="PS50837">
    <property type="entry name" value="NACHT"/>
    <property type="match status" value="1"/>
</dbReference>
<dbReference type="InterPro" id="IPR056125">
    <property type="entry name" value="DUF7708"/>
</dbReference>
<dbReference type="OrthoDB" id="7464126at2759"/>
<sequence length="847" mass="95384">MDVAKSLSPTSDDLWAAAVRTLGDELTSQIDFNQETKQNALGELLAATEEARTHLVDRSLSFKRKNGEKVIVRDVLAKVAKWVSHFKEVGDIVVQYDPVHAALPWAGVRFLLNIAVGDLDTYNTLLESTADIAEYICRNALVESLLKGSSSPAADELSRALVKLYAAILGYLARAKSYYNQNTLKRVLKHGVLASSDLESTFTAIGKAQKDVDRCSTNFNLEAQLKMHDDLKHMLKHFDAPVNRWDEALNVITDQLDAEKRRKILHWISAEPYRQHHEQTKSEVLEGTGKWLLQDPTFLRWKNESASSILWLRGIPGSGKSKLTSIVVEDAQDAFQRNQTPAPVYFYCSRNPAVPGRSDPSRIAAAIARQLSTPQAGGSLLEAAVEAYKQREADAFASGPLRLVESKDLILKLLDRYKGATMTIVIDALDECNEATRASLLDTLDDLLKASPCLLKIFVSSRNDQDIVYKLDNYPNLDLSSNRNSADINLFVQSETKRLVNNGSLLRFSMRKEELRNKIIHELTSNADGMFRWVSLQLQALQQHRTDEAILERLGRLPRTLAELYQEVLSKIENFEAEADRQLARNALSWMLCSREQLRSDDFLAAVSVTKDRSTSAISRDQLLHLCCNLVNFDSTLDAFRFSHLSVREFLEDQEMYGTGSVNAIVAEACLFHIVGVTPEIEPPTPLLEYSSCFWAEHAQAAAEQRQARLGDILPRFLSGEQDRSSYFYWWNRLVEGFVSDQSLRSRRDWKTTTKLEASMSYTPSIILVVCAFNLYGVLSPGQWRQLARRRPKNKHGATHQEVAVRYGGPEILKWHFSNKIPFQMTGKTVKAAAENEDNGEEVMALL</sequence>
<comment type="caution">
    <text evidence="3">The sequence shown here is derived from an EMBL/GenBank/DDBJ whole genome shotgun (WGS) entry which is preliminary data.</text>
</comment>